<protein>
    <submittedName>
        <fullName evidence="2">Uncharacterized protein</fullName>
    </submittedName>
</protein>
<dbReference type="AlphaFoldDB" id="A0A452YWU7"/>
<reference evidence="3" key="1">
    <citation type="journal article" date="2014" name="Science">
        <title>Ancient hybridizations among the ancestral genomes of bread wheat.</title>
        <authorList>
            <consortium name="International Wheat Genome Sequencing Consortium,"/>
            <person name="Marcussen T."/>
            <person name="Sandve S.R."/>
            <person name="Heier L."/>
            <person name="Spannagl M."/>
            <person name="Pfeifer M."/>
            <person name="Jakobsen K.S."/>
            <person name="Wulff B.B."/>
            <person name="Steuernagel B."/>
            <person name="Mayer K.F."/>
            <person name="Olsen O.A."/>
        </authorList>
    </citation>
    <scope>NUCLEOTIDE SEQUENCE [LARGE SCALE GENOMIC DNA]</scope>
    <source>
        <strain evidence="3">cv. AL8/78</strain>
    </source>
</reference>
<evidence type="ECO:0000256" key="1">
    <source>
        <dbReference type="SAM" id="MobiDB-lite"/>
    </source>
</evidence>
<proteinExistence type="predicted"/>
<name>A0A452YWU7_AEGTS</name>
<dbReference type="EnsemblPlants" id="AET1Gv20557800.18">
    <property type="protein sequence ID" value="AET1Gv20557800.18"/>
    <property type="gene ID" value="AET1Gv20557800"/>
</dbReference>
<sequence length="52" mass="5669">GTIPILCLGGQKPANRHELRRRYPPPPTSHCPLQAASGRLLFPTSPWPPPTS</sequence>
<dbReference type="Proteomes" id="UP000015105">
    <property type="component" value="Chromosome 1D"/>
</dbReference>
<reference evidence="2" key="3">
    <citation type="journal article" date="2017" name="Nature">
        <title>Genome sequence of the progenitor of the wheat D genome Aegilops tauschii.</title>
        <authorList>
            <person name="Luo M.C."/>
            <person name="Gu Y.Q."/>
            <person name="Puiu D."/>
            <person name="Wang H."/>
            <person name="Twardziok S.O."/>
            <person name="Deal K.R."/>
            <person name="Huo N."/>
            <person name="Zhu T."/>
            <person name="Wang L."/>
            <person name="Wang Y."/>
            <person name="McGuire P.E."/>
            <person name="Liu S."/>
            <person name="Long H."/>
            <person name="Ramasamy R.K."/>
            <person name="Rodriguez J.C."/>
            <person name="Van S.L."/>
            <person name="Yuan L."/>
            <person name="Wang Z."/>
            <person name="Xia Z."/>
            <person name="Xiao L."/>
            <person name="Anderson O.D."/>
            <person name="Ouyang S."/>
            <person name="Liang Y."/>
            <person name="Zimin A.V."/>
            <person name="Pertea G."/>
            <person name="Qi P."/>
            <person name="Bennetzen J.L."/>
            <person name="Dai X."/>
            <person name="Dawson M.W."/>
            <person name="Muller H.G."/>
            <person name="Kugler K."/>
            <person name="Rivarola-Duarte L."/>
            <person name="Spannagl M."/>
            <person name="Mayer K.F.X."/>
            <person name="Lu F.H."/>
            <person name="Bevan M.W."/>
            <person name="Leroy P."/>
            <person name="Li P."/>
            <person name="You F.M."/>
            <person name="Sun Q."/>
            <person name="Liu Z."/>
            <person name="Lyons E."/>
            <person name="Wicker T."/>
            <person name="Salzberg S.L."/>
            <person name="Devos K.M."/>
            <person name="Dvorak J."/>
        </authorList>
    </citation>
    <scope>NUCLEOTIDE SEQUENCE [LARGE SCALE GENOMIC DNA]</scope>
    <source>
        <strain evidence="2">cv. AL8/78</strain>
    </source>
</reference>
<feature type="region of interest" description="Disordered" evidence="1">
    <location>
        <begin position="1"/>
        <end position="52"/>
    </location>
</feature>
<accession>A0A452YWU7</accession>
<evidence type="ECO:0000313" key="3">
    <source>
        <dbReference type="Proteomes" id="UP000015105"/>
    </source>
</evidence>
<keyword evidence="3" id="KW-1185">Reference proteome</keyword>
<dbReference type="Gramene" id="AET1Gv20557800.18">
    <property type="protein sequence ID" value="AET1Gv20557800.18"/>
    <property type="gene ID" value="AET1Gv20557800"/>
</dbReference>
<reference evidence="3" key="2">
    <citation type="journal article" date="2017" name="Nat. Plants">
        <title>The Aegilops tauschii genome reveals multiple impacts of transposons.</title>
        <authorList>
            <person name="Zhao G."/>
            <person name="Zou C."/>
            <person name="Li K."/>
            <person name="Wang K."/>
            <person name="Li T."/>
            <person name="Gao L."/>
            <person name="Zhang X."/>
            <person name="Wang H."/>
            <person name="Yang Z."/>
            <person name="Liu X."/>
            <person name="Jiang W."/>
            <person name="Mao L."/>
            <person name="Kong X."/>
            <person name="Jiao Y."/>
            <person name="Jia J."/>
        </authorList>
    </citation>
    <scope>NUCLEOTIDE SEQUENCE [LARGE SCALE GENOMIC DNA]</scope>
    <source>
        <strain evidence="3">cv. AL8/78</strain>
    </source>
</reference>
<evidence type="ECO:0000313" key="2">
    <source>
        <dbReference type="EnsemblPlants" id="AET1Gv20557800.18"/>
    </source>
</evidence>
<reference evidence="2" key="5">
    <citation type="journal article" date="2021" name="G3 (Bethesda)">
        <title>Aegilops tauschii genome assembly Aet v5.0 features greater sequence contiguity and improved annotation.</title>
        <authorList>
            <person name="Wang L."/>
            <person name="Zhu T."/>
            <person name="Rodriguez J.C."/>
            <person name="Deal K.R."/>
            <person name="Dubcovsky J."/>
            <person name="McGuire P.E."/>
            <person name="Lux T."/>
            <person name="Spannagl M."/>
            <person name="Mayer K.F.X."/>
            <person name="Baldrich P."/>
            <person name="Meyers B.C."/>
            <person name="Huo N."/>
            <person name="Gu Y.Q."/>
            <person name="Zhou H."/>
            <person name="Devos K.M."/>
            <person name="Bennetzen J.L."/>
            <person name="Unver T."/>
            <person name="Budak H."/>
            <person name="Gulick P.J."/>
            <person name="Galiba G."/>
            <person name="Kalapos B."/>
            <person name="Nelson D.R."/>
            <person name="Li P."/>
            <person name="You F.M."/>
            <person name="Luo M.C."/>
            <person name="Dvorak J."/>
        </authorList>
    </citation>
    <scope>NUCLEOTIDE SEQUENCE [LARGE SCALE GENOMIC DNA]</scope>
    <source>
        <strain evidence="2">cv. AL8/78</strain>
    </source>
</reference>
<organism evidence="2 3">
    <name type="scientific">Aegilops tauschii subsp. strangulata</name>
    <name type="common">Goatgrass</name>
    <dbReference type="NCBI Taxonomy" id="200361"/>
    <lineage>
        <taxon>Eukaryota</taxon>
        <taxon>Viridiplantae</taxon>
        <taxon>Streptophyta</taxon>
        <taxon>Embryophyta</taxon>
        <taxon>Tracheophyta</taxon>
        <taxon>Spermatophyta</taxon>
        <taxon>Magnoliopsida</taxon>
        <taxon>Liliopsida</taxon>
        <taxon>Poales</taxon>
        <taxon>Poaceae</taxon>
        <taxon>BOP clade</taxon>
        <taxon>Pooideae</taxon>
        <taxon>Triticodae</taxon>
        <taxon>Triticeae</taxon>
        <taxon>Triticinae</taxon>
        <taxon>Aegilops</taxon>
    </lineage>
</organism>
<reference evidence="2" key="4">
    <citation type="submission" date="2019-03" db="UniProtKB">
        <authorList>
            <consortium name="EnsemblPlants"/>
        </authorList>
    </citation>
    <scope>IDENTIFICATION</scope>
</reference>